<keyword evidence="2" id="KW-0677">Repeat</keyword>
<feature type="domain" description="S1 motif" evidence="8">
    <location>
        <begin position="370"/>
        <end position="440"/>
    </location>
</feature>
<protein>
    <recommendedName>
        <fullName evidence="7">30S ribosomal protein S1</fullName>
    </recommendedName>
</protein>
<dbReference type="PANTHER" id="PTHR10724">
    <property type="entry name" value="30S RIBOSOMAL PROTEIN S1"/>
    <property type="match status" value="1"/>
</dbReference>
<dbReference type="SUPFAM" id="SSF50249">
    <property type="entry name" value="Nucleic acid-binding proteins"/>
    <property type="match status" value="6"/>
</dbReference>
<dbReference type="GO" id="GO:0003729">
    <property type="term" value="F:mRNA binding"/>
    <property type="evidence" value="ECO:0007669"/>
    <property type="project" value="TreeGrafter"/>
</dbReference>
<dbReference type="PROSITE" id="PS50126">
    <property type="entry name" value="S1"/>
    <property type="match status" value="6"/>
</dbReference>
<feature type="domain" description="S1 motif" evidence="8">
    <location>
        <begin position="459"/>
        <end position="530"/>
    </location>
</feature>
<dbReference type="Gene3D" id="2.40.50.140">
    <property type="entry name" value="Nucleic acid-binding proteins"/>
    <property type="match status" value="6"/>
</dbReference>
<dbReference type="RefSeq" id="WP_064328837.1">
    <property type="nucleotide sequence ID" value="NZ_BAABEI010000012.1"/>
</dbReference>
<dbReference type="GO" id="GO:0022627">
    <property type="term" value="C:cytosolic small ribosomal subunit"/>
    <property type="evidence" value="ECO:0007669"/>
    <property type="project" value="TreeGrafter"/>
</dbReference>
<dbReference type="PIRSF" id="PIRSF002111">
    <property type="entry name" value="RpsA"/>
    <property type="match status" value="1"/>
</dbReference>
<keyword evidence="3 7" id="KW-0694">RNA-binding</keyword>
<evidence type="ECO:0000256" key="1">
    <source>
        <dbReference type="ARBA" id="ARBA00006767"/>
    </source>
</evidence>
<comment type="caution">
    <text evidence="9">The sequence shown here is derived from an EMBL/GenBank/DDBJ whole genome shotgun (WGS) entry which is preliminary data.</text>
</comment>
<evidence type="ECO:0000313" key="9">
    <source>
        <dbReference type="EMBL" id="TCN38548.1"/>
    </source>
</evidence>
<evidence type="ECO:0000256" key="4">
    <source>
        <dbReference type="ARBA" id="ARBA00022980"/>
    </source>
</evidence>
<evidence type="ECO:0000256" key="6">
    <source>
        <dbReference type="ARBA" id="ARBA00025604"/>
    </source>
</evidence>
<evidence type="ECO:0000256" key="5">
    <source>
        <dbReference type="ARBA" id="ARBA00023274"/>
    </source>
</evidence>
<dbReference type="NCBIfam" id="TIGR00717">
    <property type="entry name" value="rpsA"/>
    <property type="match status" value="1"/>
</dbReference>
<dbReference type="AlphaFoldDB" id="A0A4R2CCT4"/>
<dbReference type="InterPro" id="IPR003029">
    <property type="entry name" value="S1_domain"/>
</dbReference>
<organism evidence="9 10">
    <name type="scientific">Shinella granuli</name>
    <dbReference type="NCBI Taxonomy" id="323621"/>
    <lineage>
        <taxon>Bacteria</taxon>
        <taxon>Pseudomonadati</taxon>
        <taxon>Pseudomonadota</taxon>
        <taxon>Alphaproteobacteria</taxon>
        <taxon>Hyphomicrobiales</taxon>
        <taxon>Rhizobiaceae</taxon>
        <taxon>Shinella</taxon>
    </lineage>
</organism>
<dbReference type="FunFam" id="2.40.50.140:FF:000018">
    <property type="entry name" value="30S ribosomal protein S1"/>
    <property type="match status" value="1"/>
</dbReference>
<name>A0A4R2CCT4_SHIGR</name>
<dbReference type="CDD" id="cd05687">
    <property type="entry name" value="S1_RPS1_repeat_ec1_hs1"/>
    <property type="match status" value="1"/>
</dbReference>
<dbReference type="InterPro" id="IPR035104">
    <property type="entry name" value="Ribosomal_protein_S1-like"/>
</dbReference>
<keyword evidence="10" id="KW-1185">Reference proteome</keyword>
<feature type="domain" description="S1 motif" evidence="8">
    <location>
        <begin position="27"/>
        <end position="93"/>
    </location>
</feature>
<dbReference type="Proteomes" id="UP000295351">
    <property type="component" value="Unassembled WGS sequence"/>
</dbReference>
<feature type="domain" description="S1 motif" evidence="8">
    <location>
        <begin position="283"/>
        <end position="353"/>
    </location>
</feature>
<dbReference type="GO" id="GO:0006412">
    <property type="term" value="P:translation"/>
    <property type="evidence" value="ECO:0007669"/>
    <property type="project" value="InterPro"/>
</dbReference>
<dbReference type="CDD" id="cd05688">
    <property type="entry name" value="S1_RPS1_repeat_ec3"/>
    <property type="match status" value="1"/>
</dbReference>
<evidence type="ECO:0000313" key="10">
    <source>
        <dbReference type="Proteomes" id="UP000295351"/>
    </source>
</evidence>
<dbReference type="CDD" id="cd04465">
    <property type="entry name" value="S1_RPS1_repeat_ec2_hs2"/>
    <property type="match status" value="1"/>
</dbReference>
<dbReference type="GO" id="GO:0003735">
    <property type="term" value="F:structural constituent of ribosome"/>
    <property type="evidence" value="ECO:0007669"/>
    <property type="project" value="InterPro"/>
</dbReference>
<dbReference type="SMART" id="SM00316">
    <property type="entry name" value="S1"/>
    <property type="match status" value="6"/>
</dbReference>
<sequence>MSQANPTREDFAALLQESFAANDLAEGYVAKGIVTAIEKDVAIVDVGLKVEGRVPLKEFGAKSKDGTLKVGDEVEVYVERIENALGEAVLSREKARREESWAKLEVKFEAGERVEGVIFNQVKGGFTVDLDGAVAFLPRSQVDIRPIRDVTPLMHNPQPFEILKMDKRRGNIVVSRRTVLEESRAEQRSEIVQNLEEGQVVDGVVKNITDYGAFVDLGGIDGLLHVTDMAWRRVNHPSEILSIGQQVKVQIIRINQETHRISLGMKQLESDPWDGIGTKYPTGKKISGTVTNITDYGAFVELEPGIEGLIHISEMSWTKKNVHPGKILSTSQEVDVVVLEVDPTKRRISLGLKQTLENPWQAFAHSHPAGTEVEGEVKNKTEFGLFIGLDGDVDGMVHLSDLDWNRPGEQVIEEFNKGDVVKAVVLDVDVDKERISLGIKQLGRDSVGEAAASGDLRKNAVVSAEVIAINDGGIEVRLVNHEDITSFIRRGDLSRDRDEQRPERFSVGQTVDARVLNFSKKDRKIQLSIKALEIAEEKEAVAQFGSSDSGASLGDILGAALKNRNNAE</sequence>
<dbReference type="InterPro" id="IPR012340">
    <property type="entry name" value="NA-bd_OB-fold"/>
</dbReference>
<comment type="function">
    <text evidence="6 7">Binds mRNA; thus facilitating recognition of the initiation point. It is needed to translate mRNA with a short Shine-Dalgarno (SD) purine-rich sequence.</text>
</comment>
<feature type="domain" description="S1 motif" evidence="8">
    <location>
        <begin position="111"/>
        <end position="177"/>
    </location>
</feature>
<dbReference type="PANTHER" id="PTHR10724:SF7">
    <property type="entry name" value="SMALL RIBOSOMAL SUBUNIT PROTEIN BS1C"/>
    <property type="match status" value="1"/>
</dbReference>
<keyword evidence="4 7" id="KW-0689">Ribosomal protein</keyword>
<dbReference type="InterPro" id="IPR000110">
    <property type="entry name" value="Ribosomal_bS1"/>
</dbReference>
<feature type="domain" description="S1 motif" evidence="8">
    <location>
        <begin position="198"/>
        <end position="266"/>
    </location>
</feature>
<dbReference type="NCBIfam" id="NF004952">
    <property type="entry name" value="PRK06299.1-2"/>
    <property type="match status" value="1"/>
</dbReference>
<dbReference type="NCBIfam" id="NF004955">
    <property type="entry name" value="PRK06299.1-5"/>
    <property type="match status" value="1"/>
</dbReference>
<gene>
    <name evidence="9" type="ORF">EV665_11961</name>
</gene>
<dbReference type="FunFam" id="2.40.50.140:FF:000011">
    <property type="entry name" value="30S ribosomal protein S1"/>
    <property type="match status" value="1"/>
</dbReference>
<evidence type="ECO:0000259" key="8">
    <source>
        <dbReference type="PROSITE" id="PS50126"/>
    </source>
</evidence>
<reference evidence="9 10" key="1">
    <citation type="submission" date="2019-03" db="EMBL/GenBank/DDBJ databases">
        <title>Genomic Encyclopedia of Type Strains, Phase IV (KMG-IV): sequencing the most valuable type-strain genomes for metagenomic binning, comparative biology and taxonomic classification.</title>
        <authorList>
            <person name="Goeker M."/>
        </authorList>
    </citation>
    <scope>NUCLEOTIDE SEQUENCE [LARGE SCALE GENOMIC DNA]</scope>
    <source>
        <strain evidence="9 10">DSM 18401</strain>
    </source>
</reference>
<evidence type="ECO:0000256" key="2">
    <source>
        <dbReference type="ARBA" id="ARBA00022737"/>
    </source>
</evidence>
<dbReference type="EMBL" id="SLVX01000019">
    <property type="protein sequence ID" value="TCN38548.1"/>
    <property type="molecule type" value="Genomic_DNA"/>
</dbReference>
<dbReference type="Pfam" id="PF00575">
    <property type="entry name" value="S1"/>
    <property type="match status" value="6"/>
</dbReference>
<proteinExistence type="inferred from homology"/>
<keyword evidence="5 7" id="KW-0687">Ribonucleoprotein</keyword>
<accession>A0A4R2CCT4</accession>
<dbReference type="InterPro" id="IPR050437">
    <property type="entry name" value="Ribos_protein_bS1-like"/>
</dbReference>
<evidence type="ECO:0000256" key="3">
    <source>
        <dbReference type="ARBA" id="ARBA00022884"/>
    </source>
</evidence>
<evidence type="ECO:0000256" key="7">
    <source>
        <dbReference type="PIRNR" id="PIRNR002111"/>
    </source>
</evidence>
<dbReference type="PRINTS" id="PR00681">
    <property type="entry name" value="RIBOSOMALS1"/>
</dbReference>
<comment type="similarity">
    <text evidence="1 7">Belongs to the bacterial ribosomal protein bS1 family.</text>
</comment>